<feature type="transmembrane region" description="Helical" evidence="7">
    <location>
        <begin position="109"/>
        <end position="127"/>
    </location>
</feature>
<gene>
    <name evidence="9" type="ORF">GW587_10910</name>
</gene>
<keyword evidence="3 9" id="KW-0808">Transferase</keyword>
<reference evidence="10" key="1">
    <citation type="submission" date="2023-07" db="EMBL/GenBank/DDBJ databases">
        <title>Duganella aceri sp. nov., isolated from tree sap.</title>
        <authorList>
            <person name="Kim I.S."/>
        </authorList>
    </citation>
    <scope>NUCLEOTIDE SEQUENCE [LARGE SCALE GENOMIC DNA]</scope>
    <source>
        <strain evidence="10">SAP-35</strain>
    </source>
</reference>
<organism evidence="9 10">
    <name type="scientific">Duganella aceris</name>
    <dbReference type="NCBI Taxonomy" id="2703883"/>
    <lineage>
        <taxon>Bacteria</taxon>
        <taxon>Pseudomonadati</taxon>
        <taxon>Pseudomonadota</taxon>
        <taxon>Betaproteobacteria</taxon>
        <taxon>Burkholderiales</taxon>
        <taxon>Oxalobacteraceae</taxon>
        <taxon>Telluria group</taxon>
        <taxon>Duganella</taxon>
    </lineage>
</organism>
<protein>
    <submittedName>
        <fullName evidence="9">Undecaprenyl-phosphate glucose phosphotransferase</fullName>
        <ecNumber evidence="9">2.7.8.31</ecNumber>
    </submittedName>
</protein>
<evidence type="ECO:0000259" key="8">
    <source>
        <dbReference type="Pfam" id="PF02397"/>
    </source>
</evidence>
<dbReference type="GO" id="GO:0089702">
    <property type="term" value="F:undecaprenyl-phosphate glucose phosphotransferase activity"/>
    <property type="evidence" value="ECO:0007669"/>
    <property type="project" value="UniProtKB-EC"/>
</dbReference>
<name>A0ABX0FJS0_9BURK</name>
<dbReference type="NCBIfam" id="TIGR03023">
    <property type="entry name" value="WcaJ_sugtrans"/>
    <property type="match status" value="1"/>
</dbReference>
<dbReference type="Pfam" id="PF02397">
    <property type="entry name" value="Bac_transf"/>
    <property type="match status" value="1"/>
</dbReference>
<keyword evidence="4 7" id="KW-0812">Transmembrane</keyword>
<evidence type="ECO:0000256" key="1">
    <source>
        <dbReference type="ARBA" id="ARBA00004141"/>
    </source>
</evidence>
<feature type="transmembrane region" description="Helical" evidence="7">
    <location>
        <begin position="12"/>
        <end position="34"/>
    </location>
</feature>
<dbReference type="PANTHER" id="PTHR30576:SF0">
    <property type="entry name" value="UNDECAPRENYL-PHOSPHATE N-ACETYLGALACTOSAMINYL 1-PHOSPHATE TRANSFERASE-RELATED"/>
    <property type="match status" value="1"/>
</dbReference>
<dbReference type="Gene3D" id="3.40.50.720">
    <property type="entry name" value="NAD(P)-binding Rossmann-like Domain"/>
    <property type="match status" value="1"/>
</dbReference>
<evidence type="ECO:0000256" key="3">
    <source>
        <dbReference type="ARBA" id="ARBA00022679"/>
    </source>
</evidence>
<dbReference type="InterPro" id="IPR003362">
    <property type="entry name" value="Bact_transf"/>
</dbReference>
<evidence type="ECO:0000256" key="2">
    <source>
        <dbReference type="ARBA" id="ARBA00006464"/>
    </source>
</evidence>
<evidence type="ECO:0000313" key="10">
    <source>
        <dbReference type="Proteomes" id="UP000666369"/>
    </source>
</evidence>
<dbReference type="EC" id="2.7.8.31" evidence="9"/>
<dbReference type="PANTHER" id="PTHR30576">
    <property type="entry name" value="COLANIC BIOSYNTHESIS UDP-GLUCOSE LIPID CARRIER TRANSFERASE"/>
    <property type="match status" value="1"/>
</dbReference>
<dbReference type="InterPro" id="IPR017473">
    <property type="entry name" value="Undecaprenyl-P_gluc_Ptfrase"/>
</dbReference>
<dbReference type="RefSeq" id="WP_166102305.1">
    <property type="nucleotide sequence ID" value="NZ_JAADJT010000004.1"/>
</dbReference>
<keyword evidence="5 7" id="KW-1133">Transmembrane helix</keyword>
<comment type="subcellular location">
    <subcellularLocation>
        <location evidence="1">Membrane</location>
        <topology evidence="1">Multi-pass membrane protein</topology>
    </subcellularLocation>
</comment>
<comment type="similarity">
    <text evidence="2">Belongs to the bacterial sugar transferase family.</text>
</comment>
<dbReference type="EMBL" id="JAADJT010000004">
    <property type="protein sequence ID" value="NGZ84766.1"/>
    <property type="molecule type" value="Genomic_DNA"/>
</dbReference>
<evidence type="ECO:0000256" key="5">
    <source>
        <dbReference type="ARBA" id="ARBA00022989"/>
    </source>
</evidence>
<keyword evidence="6 7" id="KW-0472">Membrane</keyword>
<proteinExistence type="inferred from homology"/>
<dbReference type="NCBIfam" id="TIGR03025">
    <property type="entry name" value="EPS_sugtrans"/>
    <property type="match status" value="1"/>
</dbReference>
<evidence type="ECO:0000256" key="4">
    <source>
        <dbReference type="ARBA" id="ARBA00022692"/>
    </source>
</evidence>
<feature type="domain" description="Bacterial sugar transferase" evidence="8">
    <location>
        <begin position="267"/>
        <end position="448"/>
    </location>
</feature>
<feature type="transmembrane region" description="Helical" evidence="7">
    <location>
        <begin position="273"/>
        <end position="293"/>
    </location>
</feature>
<dbReference type="Pfam" id="PF13727">
    <property type="entry name" value="CoA_binding_3"/>
    <property type="match status" value="1"/>
</dbReference>
<sequence>MRIPLLNDTERLGFALRLGDLALLGLAGLGALHWQADGGAAPVQLTSLYVGGALSLALFPRFGMYQLDAPEAPPTLTLRLAAALLTVMAGAMLFAALLHPTARLSGMWLAHWLMLALPALLAPHLAARNLNWASTRVLVIGKGDVSHELYRRNRLCKRRPYRIDAFCITDGAAGPQATGIDCIADTALIPDYVGRHGIDQIWIALPLRDAGDIARLQHLLRNTMVDIRWLQDVRDLQILNINCRTLYDFPVMDLNCMKPSAASHIEKYIFDKCFSLAALVVFAPLMLLIVAAIKLDSRGPVLFVQPRIGLNGRQFKVFKFRSMHRHEPGATLQQAARQDARVTRVGRFLRRTSLDELPQFINVLLGDMSVVGPRPHAVSHTEMYSRQLDVYMVRHRAKPGITGWAQINGARGETDTLDKMIRRVQFDLYYLQHWSLWMDIRIVLWTACKGWTGNNVY</sequence>
<keyword evidence="10" id="KW-1185">Reference proteome</keyword>
<feature type="transmembrane region" description="Helical" evidence="7">
    <location>
        <begin position="76"/>
        <end position="97"/>
    </location>
</feature>
<comment type="caution">
    <text evidence="9">The sequence shown here is derived from an EMBL/GenBank/DDBJ whole genome shotgun (WGS) entry which is preliminary data.</text>
</comment>
<dbReference type="InterPro" id="IPR017475">
    <property type="entry name" value="EPS_sugar_tfrase"/>
</dbReference>
<evidence type="ECO:0000256" key="6">
    <source>
        <dbReference type="ARBA" id="ARBA00023136"/>
    </source>
</evidence>
<accession>A0ABX0FJS0</accession>
<evidence type="ECO:0000313" key="9">
    <source>
        <dbReference type="EMBL" id="NGZ84766.1"/>
    </source>
</evidence>
<evidence type="ECO:0000256" key="7">
    <source>
        <dbReference type="SAM" id="Phobius"/>
    </source>
</evidence>
<dbReference type="Proteomes" id="UP000666369">
    <property type="component" value="Unassembled WGS sequence"/>
</dbReference>
<feature type="transmembrane region" description="Helical" evidence="7">
    <location>
        <begin position="46"/>
        <end position="64"/>
    </location>
</feature>